<dbReference type="Pfam" id="PF02814">
    <property type="entry name" value="UreE_N"/>
    <property type="match status" value="1"/>
</dbReference>
<keyword evidence="9" id="KW-1185">Reference proteome</keyword>
<dbReference type="Gene3D" id="3.30.70.790">
    <property type="entry name" value="UreE, C-terminal domain"/>
    <property type="match status" value="1"/>
</dbReference>
<evidence type="ECO:0000256" key="2">
    <source>
        <dbReference type="ARBA" id="ARBA00022490"/>
    </source>
</evidence>
<evidence type="ECO:0000256" key="6">
    <source>
        <dbReference type="SAM" id="MobiDB-lite"/>
    </source>
</evidence>
<keyword evidence="3 5" id="KW-0533">Nickel</keyword>
<dbReference type="CDD" id="cd00571">
    <property type="entry name" value="UreE"/>
    <property type="match status" value="1"/>
</dbReference>
<dbReference type="Gene3D" id="2.60.260.20">
    <property type="entry name" value="Urease metallochaperone UreE, N-terminal domain"/>
    <property type="match status" value="1"/>
</dbReference>
<dbReference type="Pfam" id="PF05194">
    <property type="entry name" value="UreE_C"/>
    <property type="match status" value="1"/>
</dbReference>
<name>A0ABV5I128_9RHOB</name>
<feature type="domain" description="UreE urease accessory N-terminal" evidence="7">
    <location>
        <begin position="4"/>
        <end position="68"/>
    </location>
</feature>
<dbReference type="InterPro" id="IPR036118">
    <property type="entry name" value="UreE_N_sf"/>
</dbReference>
<comment type="caution">
    <text evidence="8">The sequence shown here is derived from an EMBL/GenBank/DDBJ whole genome shotgun (WGS) entry which is preliminary data.</text>
</comment>
<dbReference type="HAMAP" id="MF_00822">
    <property type="entry name" value="UreE"/>
    <property type="match status" value="1"/>
</dbReference>
<dbReference type="InterPro" id="IPR004029">
    <property type="entry name" value="UreE_N"/>
</dbReference>
<dbReference type="EMBL" id="JBHMEC010000017">
    <property type="protein sequence ID" value="MFB9150381.1"/>
    <property type="molecule type" value="Genomic_DNA"/>
</dbReference>
<evidence type="ECO:0000313" key="9">
    <source>
        <dbReference type="Proteomes" id="UP001589670"/>
    </source>
</evidence>
<sequence length="171" mass="18461">MTDLPVARHLLPNAPDAVADTVVLDYDARLMRRKRLVGKAGLAFLVDLAEVTNLDDHWGFALDDGRAVAVEAAPEDLVEVRGDLARLAWHVGNRHTPCQIGADHLCIRRDHVIEAMLAQLGADLTPVTGPFRPEGGAYGKGRTMGHDHGGHDHGGHDHGGHDHGHTHHSHA</sequence>
<dbReference type="RefSeq" id="WP_377069921.1">
    <property type="nucleotide sequence ID" value="NZ_JBHMEC010000017.1"/>
</dbReference>
<evidence type="ECO:0000256" key="3">
    <source>
        <dbReference type="ARBA" id="ARBA00022596"/>
    </source>
</evidence>
<dbReference type="Proteomes" id="UP001589670">
    <property type="component" value="Unassembled WGS sequence"/>
</dbReference>
<reference evidence="8 9" key="1">
    <citation type="submission" date="2024-09" db="EMBL/GenBank/DDBJ databases">
        <authorList>
            <person name="Sun Q."/>
            <person name="Mori K."/>
        </authorList>
    </citation>
    <scope>NUCLEOTIDE SEQUENCE [LARGE SCALE GENOMIC DNA]</scope>
    <source>
        <strain evidence="8 9">CECT 9424</strain>
    </source>
</reference>
<keyword evidence="4 5" id="KW-0143">Chaperone</keyword>
<protein>
    <recommendedName>
        <fullName evidence="5">Urease accessory protein UreE</fullName>
    </recommendedName>
</protein>
<dbReference type="InterPro" id="IPR007864">
    <property type="entry name" value="UreE_C_dom"/>
</dbReference>
<gene>
    <name evidence="5" type="primary">ureE</name>
    <name evidence="8" type="ORF">ACFFU4_11540</name>
</gene>
<comment type="similarity">
    <text evidence="5">Belongs to the UreE family.</text>
</comment>
<proteinExistence type="inferred from homology"/>
<comment type="function">
    <text evidence="5">Involved in urease metallocenter assembly. Binds nickel. Probably functions as a nickel donor during metallocenter assembly.</text>
</comment>
<evidence type="ECO:0000259" key="7">
    <source>
        <dbReference type="SMART" id="SM00988"/>
    </source>
</evidence>
<evidence type="ECO:0000313" key="8">
    <source>
        <dbReference type="EMBL" id="MFB9150381.1"/>
    </source>
</evidence>
<evidence type="ECO:0000256" key="5">
    <source>
        <dbReference type="HAMAP-Rule" id="MF_00822"/>
    </source>
</evidence>
<evidence type="ECO:0000256" key="4">
    <source>
        <dbReference type="ARBA" id="ARBA00023186"/>
    </source>
</evidence>
<dbReference type="InterPro" id="IPR012406">
    <property type="entry name" value="UreE"/>
</dbReference>
<keyword evidence="2 5" id="KW-0963">Cytoplasm</keyword>
<dbReference type="PIRSF" id="PIRSF036402">
    <property type="entry name" value="Ureas_acces_UreE"/>
    <property type="match status" value="1"/>
</dbReference>
<dbReference type="SUPFAM" id="SSF69287">
    <property type="entry name" value="Urease metallochaperone UreE, N-terminal domain"/>
    <property type="match status" value="1"/>
</dbReference>
<feature type="region of interest" description="Disordered" evidence="6">
    <location>
        <begin position="134"/>
        <end position="171"/>
    </location>
</feature>
<dbReference type="SMART" id="SM00988">
    <property type="entry name" value="UreE_N"/>
    <property type="match status" value="1"/>
</dbReference>
<accession>A0ABV5I128</accession>
<feature type="compositionally biased region" description="Basic and acidic residues" evidence="6">
    <location>
        <begin position="144"/>
        <end position="163"/>
    </location>
</feature>
<organism evidence="8 9">
    <name type="scientific">Roseovarius ramblicola</name>
    <dbReference type="NCBI Taxonomy" id="2022336"/>
    <lineage>
        <taxon>Bacteria</taxon>
        <taxon>Pseudomonadati</taxon>
        <taxon>Pseudomonadota</taxon>
        <taxon>Alphaproteobacteria</taxon>
        <taxon>Rhodobacterales</taxon>
        <taxon>Roseobacteraceae</taxon>
        <taxon>Roseovarius</taxon>
    </lineage>
</organism>
<evidence type="ECO:0000256" key="1">
    <source>
        <dbReference type="ARBA" id="ARBA00004496"/>
    </source>
</evidence>
<comment type="subcellular location">
    <subcellularLocation>
        <location evidence="1 5">Cytoplasm</location>
    </subcellularLocation>
</comment>
<dbReference type="SUPFAM" id="SSF69737">
    <property type="entry name" value="Urease metallochaperone UreE, C-terminal domain"/>
    <property type="match status" value="1"/>
</dbReference>